<reference evidence="7" key="2">
    <citation type="submission" date="2020-11" db="EMBL/GenBank/DDBJ databases">
        <authorList>
            <person name="McCartney M.A."/>
            <person name="Auch B."/>
            <person name="Kono T."/>
            <person name="Mallez S."/>
            <person name="Becker A."/>
            <person name="Gohl D.M."/>
            <person name="Silverstein K.A.T."/>
            <person name="Koren S."/>
            <person name="Bechman K.B."/>
            <person name="Herman A."/>
            <person name="Abrahante J.E."/>
            <person name="Garbe J."/>
        </authorList>
    </citation>
    <scope>NUCLEOTIDE SEQUENCE</scope>
    <source>
        <strain evidence="7">Duluth1</strain>
        <tissue evidence="7">Whole animal</tissue>
    </source>
</reference>
<dbReference type="PANTHER" id="PTHR20991">
    <property type="entry name" value="PARATHYROID HORMONE-RESPONSIVE B1 GENE"/>
    <property type="match status" value="1"/>
</dbReference>
<evidence type="ECO:0000259" key="3">
    <source>
        <dbReference type="Pfam" id="PF14728"/>
    </source>
</evidence>
<dbReference type="InterPro" id="IPR055364">
    <property type="entry name" value="PTHB1_CtH_dom"/>
</dbReference>
<gene>
    <name evidence="7" type="ORF">DPMN_186127</name>
</gene>
<evidence type="ECO:0008006" key="9">
    <source>
        <dbReference type="Google" id="ProtNLM"/>
    </source>
</evidence>
<reference evidence="7" key="1">
    <citation type="journal article" date="2019" name="bioRxiv">
        <title>The Genome of the Zebra Mussel, Dreissena polymorpha: A Resource for Invasive Species Research.</title>
        <authorList>
            <person name="McCartney M.A."/>
            <person name="Auch B."/>
            <person name="Kono T."/>
            <person name="Mallez S."/>
            <person name="Zhang Y."/>
            <person name="Obille A."/>
            <person name="Becker A."/>
            <person name="Abrahante J.E."/>
            <person name="Garbe J."/>
            <person name="Badalamenti J.P."/>
            <person name="Herman A."/>
            <person name="Mangelson H."/>
            <person name="Liachko I."/>
            <person name="Sullivan S."/>
            <person name="Sone E.D."/>
            <person name="Koren S."/>
            <person name="Silverstein K.A.T."/>
            <person name="Beckman K.B."/>
            <person name="Gohl D.M."/>
        </authorList>
    </citation>
    <scope>NUCLEOTIDE SEQUENCE</scope>
    <source>
        <strain evidence="7">Duluth1</strain>
        <tissue evidence="7">Whole animal</tissue>
    </source>
</reference>
<sequence length="849" mass="94468">GSDKLHLAILHPRKLSVYNVAAMSGAVEHGTQYQMTLAYEHKLQRTAYNFCFGPFGQVKGRDFICVQSMDGTVSIFEQESFAFTRFLPGALLPGPIRYLPRLDSFVTVSSSWQLECYKYQVLAVATDSKSREESQNVKSGKKVVPDWCFNLGEQALDLSVVTYQTAPPSIVVLGERSLFCLTETGQLRYMKKFDYDVSCFTPYASITEGTINYLLASHTHTLMIFQDVAMKWAAKLDQVPIMVRVGNFSDLKGVIVTLSDTGRVGCSYLGTDPALFIPPPVEARDLNYGDMDREMIQLQKVIKEQQAKSAIMPNLTGKEEDLTINVHVSPNLDDVSMASGVEIDGEQVPSITVRIQLKSRLKLEDVRLNIHVQWPLAANLTSFKIHTVDTGQPSESFCAFFIRGKALPSDLSAHVSAKYISTTGAVRIASAQIKLPLKLIVKPVLPVKNAVHKITLDTNKPPANLNDIFPDLLGDNAGGQGLALGFQYFGGPVVTVLASKTSNRYRLQCDLFEGLWYVTRELALRLTNHFNKGKVGGFSVYFSGQVPLNDYFDIIETHYEHRVNAENCKEMLAQRAAQFRVIQRRLLTRFKDKTPAPLQNLDTLLEGTYRQLIHLAETIQENDIHLEVASNALCCATNLFNFILKLWTNMSEEEFAVLQASVTPLVVDTLEAGWEETVDASVTHLLRTTLAKSAKDQTLNPSPLRLPEDTSKVKKHIALLCDKLSKGARLLDGLPTNMSVSQGGQLSKPEKKNKVSSTQKTVIENGDMEHHDNDDTETLIGSQFSMAKNRDRDNVNMNGLPSLSKLGPPKRQDPDGVYESRKKDKIDSLVPDLDEMTFEGPNLLPIEDN</sequence>
<proteinExistence type="predicted"/>
<dbReference type="Pfam" id="PF14727">
    <property type="entry name" value="PHTB1_N"/>
    <property type="match status" value="1"/>
</dbReference>
<dbReference type="Pfam" id="PF23337">
    <property type="entry name" value="PTHB1_pf"/>
    <property type="match status" value="1"/>
</dbReference>
<protein>
    <recommendedName>
        <fullName evidence="9">Protein PTHB1</fullName>
    </recommendedName>
</protein>
<dbReference type="Pfam" id="PF14728">
    <property type="entry name" value="PTHB1_GAE"/>
    <property type="match status" value="1"/>
</dbReference>
<feature type="compositionally biased region" description="Basic and acidic residues" evidence="1">
    <location>
        <begin position="810"/>
        <end position="827"/>
    </location>
</feature>
<feature type="domain" description="PTHB1 GAE" evidence="3">
    <location>
        <begin position="346"/>
        <end position="430"/>
    </location>
</feature>
<dbReference type="GO" id="GO:0034464">
    <property type="term" value="C:BBSome"/>
    <property type="evidence" value="ECO:0007669"/>
    <property type="project" value="InterPro"/>
</dbReference>
<feature type="domain" description="PTHB1 hairpin" evidence="5">
    <location>
        <begin position="546"/>
        <end position="648"/>
    </location>
</feature>
<accession>A0A9D4DN80</accession>
<evidence type="ECO:0000259" key="2">
    <source>
        <dbReference type="Pfam" id="PF14727"/>
    </source>
</evidence>
<name>A0A9D4DN80_DREPO</name>
<dbReference type="GO" id="GO:0060271">
    <property type="term" value="P:cilium assembly"/>
    <property type="evidence" value="ECO:0007669"/>
    <property type="project" value="TreeGrafter"/>
</dbReference>
<evidence type="ECO:0000259" key="5">
    <source>
        <dbReference type="Pfam" id="PF23338"/>
    </source>
</evidence>
<dbReference type="Proteomes" id="UP000828390">
    <property type="component" value="Unassembled WGS sequence"/>
</dbReference>
<dbReference type="AlphaFoldDB" id="A0A9D4DN80"/>
<dbReference type="GO" id="GO:0016020">
    <property type="term" value="C:membrane"/>
    <property type="evidence" value="ECO:0007669"/>
    <property type="project" value="TreeGrafter"/>
</dbReference>
<feature type="non-terminal residue" evidence="7">
    <location>
        <position position="1"/>
    </location>
</feature>
<dbReference type="InterPro" id="IPR026511">
    <property type="entry name" value="PTHB1"/>
</dbReference>
<dbReference type="Pfam" id="PF23338">
    <property type="entry name" value="PTHB1_hp"/>
    <property type="match status" value="1"/>
</dbReference>
<evidence type="ECO:0000256" key="1">
    <source>
        <dbReference type="SAM" id="MobiDB-lite"/>
    </source>
</evidence>
<evidence type="ECO:0000259" key="4">
    <source>
        <dbReference type="Pfam" id="PF23337"/>
    </source>
</evidence>
<feature type="region of interest" description="Disordered" evidence="1">
    <location>
        <begin position="788"/>
        <end position="849"/>
    </location>
</feature>
<evidence type="ECO:0000313" key="8">
    <source>
        <dbReference type="Proteomes" id="UP000828390"/>
    </source>
</evidence>
<feature type="region of interest" description="Disordered" evidence="1">
    <location>
        <begin position="735"/>
        <end position="776"/>
    </location>
</feature>
<keyword evidence="8" id="KW-1185">Reference proteome</keyword>
<feature type="compositionally biased region" description="Polar residues" evidence="1">
    <location>
        <begin position="736"/>
        <end position="745"/>
    </location>
</feature>
<evidence type="ECO:0000313" key="7">
    <source>
        <dbReference type="EMBL" id="KAH3751560.1"/>
    </source>
</evidence>
<dbReference type="PANTHER" id="PTHR20991:SF0">
    <property type="entry name" value="PROTEIN PTHB1"/>
    <property type="match status" value="1"/>
</dbReference>
<evidence type="ECO:0000259" key="6">
    <source>
        <dbReference type="Pfam" id="PF23339"/>
    </source>
</evidence>
<feature type="domain" description="PTHB1 N-terminal" evidence="2">
    <location>
        <begin position="2"/>
        <end position="273"/>
    </location>
</feature>
<dbReference type="InterPro" id="IPR055363">
    <property type="entry name" value="PTHB1_hp_dom"/>
</dbReference>
<comment type="caution">
    <text evidence="7">The sequence shown here is derived from an EMBL/GenBank/DDBJ whole genome shotgun (WGS) entry which is preliminary data.</text>
</comment>
<dbReference type="Pfam" id="PF23339">
    <property type="entry name" value="PTHB1_CtH"/>
    <property type="match status" value="1"/>
</dbReference>
<organism evidence="7 8">
    <name type="scientific">Dreissena polymorpha</name>
    <name type="common">Zebra mussel</name>
    <name type="synonym">Mytilus polymorpha</name>
    <dbReference type="NCBI Taxonomy" id="45954"/>
    <lineage>
        <taxon>Eukaryota</taxon>
        <taxon>Metazoa</taxon>
        <taxon>Spiralia</taxon>
        <taxon>Lophotrochozoa</taxon>
        <taxon>Mollusca</taxon>
        <taxon>Bivalvia</taxon>
        <taxon>Autobranchia</taxon>
        <taxon>Heteroconchia</taxon>
        <taxon>Euheterodonta</taxon>
        <taxon>Imparidentia</taxon>
        <taxon>Neoheterodontei</taxon>
        <taxon>Myida</taxon>
        <taxon>Dreissenoidea</taxon>
        <taxon>Dreissenidae</taxon>
        <taxon>Dreissena</taxon>
    </lineage>
</organism>
<dbReference type="InterPro" id="IPR028074">
    <property type="entry name" value="PHTB1_GAE_dom"/>
</dbReference>
<dbReference type="InterPro" id="IPR028073">
    <property type="entry name" value="PHTB1_N_dom"/>
</dbReference>
<dbReference type="EMBL" id="JAIWYP010000010">
    <property type="protein sequence ID" value="KAH3751560.1"/>
    <property type="molecule type" value="Genomic_DNA"/>
</dbReference>
<dbReference type="InterPro" id="IPR055362">
    <property type="entry name" value="PTHB1_pf_dom"/>
</dbReference>
<feature type="domain" description="PTHB1 C-terminal helix bundle" evidence="6">
    <location>
        <begin position="650"/>
        <end position="724"/>
    </location>
</feature>
<feature type="domain" description="PTHB1 platform" evidence="4">
    <location>
        <begin position="436"/>
        <end position="536"/>
    </location>
</feature>